<keyword evidence="4" id="KW-1185">Reference proteome</keyword>
<evidence type="ECO:0000313" key="3">
    <source>
        <dbReference type="EMBL" id="TCT04764.1"/>
    </source>
</evidence>
<feature type="region of interest" description="Disordered" evidence="1">
    <location>
        <begin position="1801"/>
        <end position="1820"/>
    </location>
</feature>
<dbReference type="SMART" id="SM00869">
    <property type="entry name" value="Autotransporter"/>
    <property type="match status" value="1"/>
</dbReference>
<gene>
    <name evidence="3" type="ORF">EDC64_106197</name>
</gene>
<dbReference type="Proteomes" id="UP000294664">
    <property type="component" value="Unassembled WGS sequence"/>
</dbReference>
<name>A0A4R3LW11_9HYPH</name>
<reference evidence="3 4" key="1">
    <citation type="submission" date="2019-03" db="EMBL/GenBank/DDBJ databases">
        <title>Genomic Encyclopedia of Type Strains, Phase IV (KMG-IV): sequencing the most valuable type-strain genomes for metagenomic binning, comparative biology and taxonomic classification.</title>
        <authorList>
            <person name="Goeker M."/>
        </authorList>
    </citation>
    <scope>NUCLEOTIDE SEQUENCE [LARGE SCALE GENOMIC DNA]</scope>
    <source>
        <strain evidence="3 4">DSM 9035</strain>
    </source>
</reference>
<protein>
    <recommendedName>
        <fullName evidence="2">Autotransporter domain-containing protein</fullName>
    </recommendedName>
</protein>
<accession>A0A4R3LW11</accession>
<sequence length="2123" mass="204867">MLTSLKRNSGKSKNLLHSLSFYEGGMTLSLKRRLSLGASAAVLILAGSLAATRAGAEDTDRLVLTGKDGQNARLVYFGFNDPSTPGETVGAITVSDNYFTTLSAIGPAVTIGAAGGKGGNGLRTLTAVDNASDGGWAGDVFVKQSGDLAGRSGTPAGNSALLLVYSRGGEGGGGGQSGRGGTAGQVNLTVTSNITATGGRLAGIWAQSRGGAAGAGGNPQAWADSHPGGDGGVVTVLASGAVSTDGSNAPAIVAESLGGAGGKGQNFWLHGDRPTVGGGGNDVTVTTADTALVTTKGANSAAIVAQSVGGVGADAVSGSGSQGGRTGVVRVTQNGTITTSGNYSFGILAQSVGGSGGSGGFGVFKGGAGAAAGAGNDVTVINTGRIATLGVGATAIVAQSVGGGRGGDAFSAEPFSGNSAGGNGGSAAFFASGGAGGTGGFGRHVTVANTGSIATEGAGAYGILAQSVGGGGGRGGSVNSGSIFFSLALGGSGGTGGDGGIVTVTNRTASTSSGQAAPIASIATAGESATAIFAQSVGGAGGAGGTANTVAGGFGGAIAIAIGGSGGAGGTGGEVTVTNDALLTTSGANALGIRAQSVGGGGGMGGSAKAMALAQGIPGTNSPTVSLTYTVGGSGGDGGGGGKVTVTNTGTIATSGVNALGVEAMSIGGGGGDAGSAASYALSIAMPGQKSISGSYTVGGTGGKGIGGGGVVTVTNSGAIVTQGTGAIGIRAMSVGGGGGNGGDATATVDVIGTKQNIGIASSIGGKGGGSGDGGEVTVTNTNRIETRGEFATGIVAQSIGGGGGNGAIGDASASGGFSWDKTIDGFVKKLPMADVFSGNLNVGGDGGLGGSGKAATVKNSARIETFGSNSAGIFAQSVGGGGGNAGGYQAGGQGTLTARLQIGGKGAGGGTGGNVVVENQAGGKILTHADGAYGISAQSVGGGGGNGGTMTAKRQSKPDVVGGALAKVKELVGITAYDKWAADKANKTEKEKLEQLTKDIKSTDFYKKLLDSDIAKGFNEVQKKYKDWEKEQKSGGKKLPDASLTLSFGGSGGSGGRGGAVTVTNDGSIATSGNIATGIFAQSIGGGGGNGGVASASGANSNSFTFSFGGNGGSGNSGGGVIVTNTGSITTVGNSAFAIMAQSIGGGGGLGVGAIGADNDAKTKKYQINGTLGGSGGSGADGGTVTVTNSSTISTKGLEAHAIVAQSVGGGGGAFVVNPDDGIAPEMTEEEKQAQKAVDDFMAALGVEKTVPDSAVAPAAPAKAAASDGKDKTISGALVLGGSGGMAGVGNTVSVTHSGTIITSGTAAFGIMAQSVGGGGGFSNSGGSIGGYDTTLTLGGAGGAAGKGGNVTVTLGGKAAITTIGDNAIAIFAQSVGGGGGYGGASKVNGQATPLTIREGGNGDGGLVTIAMGSPADKATITTSGKAAHGIFAQSLAGGGGTSAQYSGMMPASSGGERRNGAGRAGGITVSYSGSITASGEGAYGIFAQSGMQTKTGALNSERAGSTISITYGGGTLEGGGGTGAAIRIDGGNMNSDAIPSPSINANTITVNSDATVKALSGMAVLASFGTDNLVNYGTMIGGINLAYGDTREANFFTNHGTYRTGADSVSVASAAVNLGRGGAGLSAFGNLGTFDIGGVGTISKASLTGDFSQTKSGRILVDVTSGATDHSPRSDVLNVSGSVRSLAGTAVANVVGSLRPDTFLIVDGHIAQTPTLTVVSANTGSPFTWAVQAPTTNGVKITPQANFLAFGGAGLSDSQKNMLGGLQTTWDKGVAAPGKMSQSAATTFGNLARATSRKDFQQAADSATPDESSSTLTSQTLNARASLHAALSCPVFVGSGTMMEETSCAWARIIGNWTRQTSSDDMDGYDANAVTYRVGVQKEIVTDWFLGATVGFTQSWLNGSDGYSSTSGNGADAAISLKHQIGPWLFSASGHLGFGSYETDRVLDIGPSVSTSSGTANVLTAAARLRASYEFAFANWYVKPYADLDILYTHMPSYQEQGFGPTLGFSGAEQWNLAVSPNVEFGGRVDLSSDLWLRPFATVGMTFFAKDSMPLDVTLAAAGDPIATFTTEVTIPQTLVNLAAGLQLFSTKGYEIKAEYKADIGDDYLNQELSARLAVPF</sequence>
<feature type="compositionally biased region" description="Polar residues" evidence="1">
    <location>
        <begin position="1805"/>
        <end position="1820"/>
    </location>
</feature>
<evidence type="ECO:0000313" key="4">
    <source>
        <dbReference type="Proteomes" id="UP000294664"/>
    </source>
</evidence>
<comment type="caution">
    <text evidence="3">The sequence shown here is derived from an EMBL/GenBank/DDBJ whole genome shotgun (WGS) entry which is preliminary data.</text>
</comment>
<organism evidence="3 4">
    <name type="scientific">Aquabacter spiritensis</name>
    <dbReference type="NCBI Taxonomy" id="933073"/>
    <lineage>
        <taxon>Bacteria</taxon>
        <taxon>Pseudomonadati</taxon>
        <taxon>Pseudomonadota</taxon>
        <taxon>Alphaproteobacteria</taxon>
        <taxon>Hyphomicrobiales</taxon>
        <taxon>Xanthobacteraceae</taxon>
        <taxon>Aquabacter</taxon>
    </lineage>
</organism>
<dbReference type="EMBL" id="SMAI01000006">
    <property type="protein sequence ID" value="TCT04764.1"/>
    <property type="molecule type" value="Genomic_DNA"/>
</dbReference>
<dbReference type="SUPFAM" id="SSF103515">
    <property type="entry name" value="Autotransporter"/>
    <property type="match status" value="1"/>
</dbReference>
<feature type="domain" description="Autotransporter" evidence="2">
    <location>
        <begin position="1844"/>
        <end position="2123"/>
    </location>
</feature>
<evidence type="ECO:0000259" key="2">
    <source>
        <dbReference type="PROSITE" id="PS51208"/>
    </source>
</evidence>
<evidence type="ECO:0000256" key="1">
    <source>
        <dbReference type="SAM" id="MobiDB-lite"/>
    </source>
</evidence>
<dbReference type="InterPro" id="IPR036709">
    <property type="entry name" value="Autotransporte_beta_dom_sf"/>
</dbReference>
<dbReference type="InterPro" id="IPR005546">
    <property type="entry name" value="Autotransporte_beta"/>
</dbReference>
<proteinExistence type="predicted"/>
<dbReference type="PROSITE" id="PS51208">
    <property type="entry name" value="AUTOTRANSPORTER"/>
    <property type="match status" value="1"/>
</dbReference>